<reference evidence="8 9" key="1">
    <citation type="journal article" date="2019" name="Int. J. Syst. Evol. Microbiol.">
        <title>The Global Catalogue of Microorganisms (GCM) 10K type strain sequencing project: providing services to taxonomists for standard genome sequencing and annotation.</title>
        <authorList>
            <consortium name="The Broad Institute Genomics Platform"/>
            <consortium name="The Broad Institute Genome Sequencing Center for Infectious Disease"/>
            <person name="Wu L."/>
            <person name="Ma J."/>
        </authorList>
    </citation>
    <scope>NUCLEOTIDE SEQUENCE [LARGE SCALE GENOMIC DNA]</scope>
    <source>
        <strain evidence="8 9">JCM 14560</strain>
    </source>
</reference>
<dbReference type="PANTHER" id="PTHR23517">
    <property type="entry name" value="RESISTANCE PROTEIN MDTM, PUTATIVE-RELATED-RELATED"/>
    <property type="match status" value="1"/>
</dbReference>
<comment type="caution">
    <text evidence="8">The sequence shown here is derived from an EMBL/GenBank/DDBJ whole genome shotgun (WGS) entry which is preliminary data.</text>
</comment>
<sequence length="427" mass="44301">MMLRTSASGLKSRGAEPSSVRARPVVAQWRQPLGPVFLAALVLSLGRGAWFTCWATFFVRYASLSPGQFAVGMTLAGVVGLLAGGPVGYLADRLGLRETLMVVGAVQGLAICSYAFLHGFAAIIAAGCFAVAAERAAPGVRIALISGLTSGEERLSSLATARSLNQAGIVVGALIGAIVLSFDSRAGYLALILLYGGACFGFSLLLLRAPHVASLRDRGIKQRALAVRDAPFLAVCFFNGMLALNWGMLDVGVPLWITRHTHAPLWTTGVLIGFNAVVVVLFQKRAAAKVKDIPGAARMGLWSGVVLALSCAVFACSFRGTGLVVVAVLLVAALVHVVGELAFVSSGFGLSVELAPEDRHGEYQGMFGLAQSGALMLAPGLMSVLLAELGAAGWFVLMALFLVGGVGTLAAARWAMASSPFPSSKRG</sequence>
<feature type="transmembrane region" description="Helical" evidence="7">
    <location>
        <begin position="111"/>
        <end position="132"/>
    </location>
</feature>
<evidence type="ECO:0000256" key="3">
    <source>
        <dbReference type="ARBA" id="ARBA00022475"/>
    </source>
</evidence>
<dbReference type="Gene3D" id="1.20.1250.20">
    <property type="entry name" value="MFS general substrate transporter like domains"/>
    <property type="match status" value="1"/>
</dbReference>
<dbReference type="RefSeq" id="WP_344463298.1">
    <property type="nucleotide sequence ID" value="NZ_BAAANT010000009.1"/>
</dbReference>
<name>A0ABN2ZAM3_9ACTN</name>
<feature type="transmembrane region" description="Helical" evidence="7">
    <location>
        <begin position="69"/>
        <end position="91"/>
    </location>
</feature>
<keyword evidence="5 7" id="KW-1133">Transmembrane helix</keyword>
<gene>
    <name evidence="8" type="ORF">GCM10009760_21320</name>
</gene>
<organism evidence="8 9">
    <name type="scientific">Kitasatospora kazusensis</name>
    <dbReference type="NCBI Taxonomy" id="407974"/>
    <lineage>
        <taxon>Bacteria</taxon>
        <taxon>Bacillati</taxon>
        <taxon>Actinomycetota</taxon>
        <taxon>Actinomycetes</taxon>
        <taxon>Kitasatosporales</taxon>
        <taxon>Streptomycetaceae</taxon>
        <taxon>Kitasatospora</taxon>
    </lineage>
</organism>
<keyword evidence="9" id="KW-1185">Reference proteome</keyword>
<evidence type="ECO:0000256" key="5">
    <source>
        <dbReference type="ARBA" id="ARBA00022989"/>
    </source>
</evidence>
<keyword evidence="4 7" id="KW-0812">Transmembrane</keyword>
<dbReference type="InterPro" id="IPR036259">
    <property type="entry name" value="MFS_trans_sf"/>
</dbReference>
<evidence type="ECO:0000256" key="1">
    <source>
        <dbReference type="ARBA" id="ARBA00004651"/>
    </source>
</evidence>
<feature type="transmembrane region" description="Helical" evidence="7">
    <location>
        <begin position="188"/>
        <end position="209"/>
    </location>
</feature>
<dbReference type="InterPro" id="IPR011701">
    <property type="entry name" value="MFS"/>
</dbReference>
<dbReference type="PANTHER" id="PTHR23517:SF2">
    <property type="entry name" value="MULTIDRUG RESISTANCE PROTEIN MDTH"/>
    <property type="match status" value="1"/>
</dbReference>
<dbReference type="Proteomes" id="UP001422759">
    <property type="component" value="Unassembled WGS sequence"/>
</dbReference>
<dbReference type="Pfam" id="PF07690">
    <property type="entry name" value="MFS_1"/>
    <property type="match status" value="1"/>
</dbReference>
<keyword evidence="2" id="KW-0813">Transport</keyword>
<feature type="transmembrane region" description="Helical" evidence="7">
    <location>
        <begin position="321"/>
        <end position="344"/>
    </location>
</feature>
<proteinExistence type="predicted"/>
<evidence type="ECO:0000313" key="9">
    <source>
        <dbReference type="Proteomes" id="UP001422759"/>
    </source>
</evidence>
<evidence type="ECO:0000256" key="7">
    <source>
        <dbReference type="SAM" id="Phobius"/>
    </source>
</evidence>
<comment type="subcellular location">
    <subcellularLocation>
        <location evidence="1">Cell membrane</location>
        <topology evidence="1">Multi-pass membrane protein</topology>
    </subcellularLocation>
</comment>
<evidence type="ECO:0000256" key="6">
    <source>
        <dbReference type="ARBA" id="ARBA00023136"/>
    </source>
</evidence>
<dbReference type="InterPro" id="IPR050171">
    <property type="entry name" value="MFS_Transporters"/>
</dbReference>
<feature type="transmembrane region" description="Helical" evidence="7">
    <location>
        <begin position="230"/>
        <end position="257"/>
    </location>
</feature>
<dbReference type="SUPFAM" id="SSF103473">
    <property type="entry name" value="MFS general substrate transporter"/>
    <property type="match status" value="1"/>
</dbReference>
<keyword evidence="3" id="KW-1003">Cell membrane</keyword>
<evidence type="ECO:0000313" key="8">
    <source>
        <dbReference type="EMBL" id="GAA2139281.1"/>
    </source>
</evidence>
<feature type="transmembrane region" description="Helical" evidence="7">
    <location>
        <begin position="263"/>
        <end position="283"/>
    </location>
</feature>
<dbReference type="EMBL" id="BAAANT010000009">
    <property type="protein sequence ID" value="GAA2139281.1"/>
    <property type="molecule type" value="Genomic_DNA"/>
</dbReference>
<protein>
    <submittedName>
        <fullName evidence="8">MFS transporter</fullName>
    </submittedName>
</protein>
<evidence type="ECO:0000256" key="2">
    <source>
        <dbReference type="ARBA" id="ARBA00022448"/>
    </source>
</evidence>
<feature type="transmembrane region" description="Helical" evidence="7">
    <location>
        <begin position="365"/>
        <end position="386"/>
    </location>
</feature>
<feature type="transmembrane region" description="Helical" evidence="7">
    <location>
        <begin position="36"/>
        <end position="57"/>
    </location>
</feature>
<accession>A0ABN2ZAM3</accession>
<evidence type="ECO:0000256" key="4">
    <source>
        <dbReference type="ARBA" id="ARBA00022692"/>
    </source>
</evidence>
<feature type="transmembrane region" description="Helical" evidence="7">
    <location>
        <begin position="392"/>
        <end position="416"/>
    </location>
</feature>
<keyword evidence="6 7" id="KW-0472">Membrane</keyword>